<dbReference type="NCBIfam" id="NF001140">
    <property type="entry name" value="PRK00147.1"/>
    <property type="match status" value="1"/>
</dbReference>
<sequence length="344" mass="38468">MHLSDIDYELPQHLIAQHPIEPRDAARLLVDVDLNDSMSKPMHRHVSDFVEFVRPGDVVVVNHTRVMPARVLLHRASGGVVEALLLEDKDSKSSVWESLLRPGGKLKVGEILYSADDTEFLRVGERTEAGDTFLVQLLGGSVIDQLAKYGSMPLPPYITEVLQDAERYQTVFAHDQKSSAAPTAGLHFTPELLQRVRDAGVSICEVELVVGLDTFKPISVDNPLEHLIHTESYRVPQSTMTACNDAHARGARVIAIGTTATRALESAAKFGQLEGRTNLFITPGYQWKVVDMMMTNFHMPRTTLLLMIQSFVGTRWREIYKEAIECEYRMLSFGDAMLLARRAD</sequence>
<dbReference type="InterPro" id="IPR042119">
    <property type="entry name" value="QueA_dom2"/>
</dbReference>
<evidence type="ECO:0000313" key="5">
    <source>
        <dbReference type="EMBL" id="CAB4890159.1"/>
    </source>
</evidence>
<dbReference type="InterPro" id="IPR003699">
    <property type="entry name" value="QueA"/>
</dbReference>
<dbReference type="Gene3D" id="2.40.10.240">
    <property type="entry name" value="QueA-like"/>
    <property type="match status" value="1"/>
</dbReference>
<dbReference type="InterPro" id="IPR042118">
    <property type="entry name" value="QueA_dom1"/>
</dbReference>
<dbReference type="GO" id="GO:0051075">
    <property type="term" value="F:S-adenosylmethionine:tRNA ribosyltransferase-isomerase activity"/>
    <property type="evidence" value="ECO:0007669"/>
    <property type="project" value="TreeGrafter"/>
</dbReference>
<dbReference type="InterPro" id="IPR036100">
    <property type="entry name" value="QueA_sf"/>
</dbReference>
<dbReference type="Pfam" id="PF02547">
    <property type="entry name" value="Queuosine_synth"/>
    <property type="match status" value="1"/>
</dbReference>
<evidence type="ECO:0000256" key="4">
    <source>
        <dbReference type="ARBA" id="ARBA00022785"/>
    </source>
</evidence>
<keyword evidence="1" id="KW-0963">Cytoplasm</keyword>
<dbReference type="EMBL" id="CAFBNR010000002">
    <property type="protein sequence ID" value="CAB4952792.1"/>
    <property type="molecule type" value="Genomic_DNA"/>
</dbReference>
<dbReference type="SUPFAM" id="SSF111337">
    <property type="entry name" value="QueA-like"/>
    <property type="match status" value="1"/>
</dbReference>
<protein>
    <submittedName>
        <fullName evidence="5">Unannotated protein</fullName>
    </submittedName>
</protein>
<dbReference type="PANTHER" id="PTHR30307:SF0">
    <property type="entry name" value="S-ADENOSYLMETHIONINE:TRNA RIBOSYLTRANSFERASE-ISOMERASE"/>
    <property type="match status" value="1"/>
</dbReference>
<gene>
    <name evidence="5" type="ORF">UFOPK3573_00006</name>
    <name evidence="6" type="ORF">UFOPK3879_00052</name>
</gene>
<dbReference type="PANTHER" id="PTHR30307">
    <property type="entry name" value="S-ADENOSYLMETHIONINE:TRNA RIBOSYLTRANSFERASE-ISOMERASE"/>
    <property type="match status" value="1"/>
</dbReference>
<keyword evidence="4" id="KW-0671">Queuosine biosynthesis</keyword>
<proteinExistence type="inferred from homology"/>
<dbReference type="AlphaFoldDB" id="A0A6J7FCS1"/>
<dbReference type="Gene3D" id="3.40.1780.10">
    <property type="entry name" value="QueA-like"/>
    <property type="match status" value="1"/>
</dbReference>
<dbReference type="NCBIfam" id="TIGR00113">
    <property type="entry name" value="queA"/>
    <property type="match status" value="1"/>
</dbReference>
<dbReference type="EMBL" id="CAFBMJ010000001">
    <property type="protein sequence ID" value="CAB4890159.1"/>
    <property type="molecule type" value="Genomic_DNA"/>
</dbReference>
<evidence type="ECO:0000313" key="6">
    <source>
        <dbReference type="EMBL" id="CAB4952792.1"/>
    </source>
</evidence>
<organism evidence="5">
    <name type="scientific">freshwater metagenome</name>
    <dbReference type="NCBI Taxonomy" id="449393"/>
    <lineage>
        <taxon>unclassified sequences</taxon>
        <taxon>metagenomes</taxon>
        <taxon>ecological metagenomes</taxon>
    </lineage>
</organism>
<reference evidence="5" key="1">
    <citation type="submission" date="2020-05" db="EMBL/GenBank/DDBJ databases">
        <authorList>
            <person name="Chiriac C."/>
            <person name="Salcher M."/>
            <person name="Ghai R."/>
            <person name="Kavagutti S V."/>
        </authorList>
    </citation>
    <scope>NUCLEOTIDE SEQUENCE</scope>
</reference>
<accession>A0A6J7FCS1</accession>
<evidence type="ECO:0000256" key="1">
    <source>
        <dbReference type="ARBA" id="ARBA00022490"/>
    </source>
</evidence>
<evidence type="ECO:0000256" key="3">
    <source>
        <dbReference type="ARBA" id="ARBA00022691"/>
    </source>
</evidence>
<name>A0A6J7FCS1_9ZZZZ</name>
<dbReference type="GO" id="GO:0008616">
    <property type="term" value="P:tRNA queuosine(34) biosynthetic process"/>
    <property type="evidence" value="ECO:0007669"/>
    <property type="project" value="UniProtKB-KW"/>
</dbReference>
<keyword evidence="3" id="KW-0949">S-adenosyl-L-methionine</keyword>
<evidence type="ECO:0000256" key="2">
    <source>
        <dbReference type="ARBA" id="ARBA00022679"/>
    </source>
</evidence>
<dbReference type="HAMAP" id="MF_00113">
    <property type="entry name" value="QueA"/>
    <property type="match status" value="1"/>
</dbReference>
<keyword evidence="2" id="KW-0808">Transferase</keyword>